<evidence type="ECO:0000256" key="3">
    <source>
        <dbReference type="ARBA" id="ARBA00022643"/>
    </source>
</evidence>
<evidence type="ECO:0000259" key="9">
    <source>
        <dbReference type="Pfam" id="PF10590"/>
    </source>
</evidence>
<dbReference type="NCBIfam" id="TIGR00558">
    <property type="entry name" value="pdxH"/>
    <property type="match status" value="1"/>
</dbReference>
<keyword evidence="3 5" id="KW-0288">FMN</keyword>
<feature type="domain" description="Pyridoxine 5'-phosphate oxidase dimerisation C-terminal" evidence="9">
    <location>
        <begin position="173"/>
        <end position="213"/>
    </location>
</feature>
<feature type="binding site" evidence="5 7">
    <location>
        <position position="83"/>
    </location>
    <ligand>
        <name>FMN</name>
        <dbReference type="ChEBI" id="CHEBI:58210"/>
    </ligand>
</feature>
<gene>
    <name evidence="5" type="primary">pdxH</name>
    <name evidence="10" type="ORF">SAMN05444380_10996</name>
</gene>
<comment type="pathway">
    <text evidence="5">Cofactor metabolism; pyridoxal 5'-phosphate salvage; pyridoxal 5'-phosphate from pyridoxine 5'-phosphate: step 1/1.</text>
</comment>
<feature type="domain" description="Pyridoxamine 5'-phosphate oxidase N-terminal" evidence="8">
    <location>
        <begin position="35"/>
        <end position="159"/>
    </location>
</feature>
<feature type="binding site" evidence="5 6">
    <location>
        <position position="128"/>
    </location>
    <ligand>
        <name>substrate</name>
    </ligand>
</feature>
<dbReference type="NCBIfam" id="NF004231">
    <property type="entry name" value="PRK05679.1"/>
    <property type="match status" value="1"/>
</dbReference>
<dbReference type="GO" id="GO:0010181">
    <property type="term" value="F:FMN binding"/>
    <property type="evidence" value="ECO:0007669"/>
    <property type="project" value="UniProtKB-UniRule"/>
</dbReference>
<feature type="binding site" evidence="5 7">
    <location>
        <begin position="141"/>
        <end position="142"/>
    </location>
    <ligand>
        <name>FMN</name>
        <dbReference type="ChEBI" id="CHEBI:58210"/>
    </ligand>
</feature>
<dbReference type="GO" id="GO:0008615">
    <property type="term" value="P:pyridoxine biosynthetic process"/>
    <property type="evidence" value="ECO:0007669"/>
    <property type="project" value="UniProtKB-UniRule"/>
</dbReference>
<dbReference type="FunCoup" id="A0A1I1ZG15">
    <property type="interactions" value="419"/>
</dbReference>
<dbReference type="RefSeq" id="WP_010526320.1">
    <property type="nucleotide sequence ID" value="NZ_AFSL01000008.1"/>
</dbReference>
<evidence type="ECO:0000313" key="10">
    <source>
        <dbReference type="EMBL" id="SFE30659.1"/>
    </source>
</evidence>
<feature type="binding site" evidence="5 7">
    <location>
        <position position="84"/>
    </location>
    <ligand>
        <name>FMN</name>
        <dbReference type="ChEBI" id="CHEBI:58210"/>
    </ligand>
</feature>
<feature type="binding site" evidence="5 6">
    <location>
        <begin position="192"/>
        <end position="194"/>
    </location>
    <ligand>
        <name>substrate</name>
    </ligand>
</feature>
<dbReference type="PIRSF" id="PIRSF000190">
    <property type="entry name" value="Pyd_amn-ph_oxd"/>
    <property type="match status" value="1"/>
</dbReference>
<proteinExistence type="inferred from homology"/>
<comment type="catalytic activity">
    <reaction evidence="5">
        <text>pyridoxine 5'-phosphate + O2 = pyridoxal 5'-phosphate + H2O2</text>
        <dbReference type="Rhea" id="RHEA:15149"/>
        <dbReference type="ChEBI" id="CHEBI:15379"/>
        <dbReference type="ChEBI" id="CHEBI:16240"/>
        <dbReference type="ChEBI" id="CHEBI:58589"/>
        <dbReference type="ChEBI" id="CHEBI:597326"/>
        <dbReference type="EC" id="1.4.3.5"/>
    </reaction>
</comment>
<dbReference type="STRING" id="385682.SAMN05444380_10996"/>
<comment type="pathway">
    <text evidence="5">Cofactor metabolism; pyridoxal 5'-phosphate salvage; pyridoxal 5'-phosphate from pyridoxamine 5'-phosphate: step 1/1.</text>
</comment>
<feature type="binding site" evidence="5 7">
    <location>
        <position position="186"/>
    </location>
    <ligand>
        <name>FMN</name>
        <dbReference type="ChEBI" id="CHEBI:58210"/>
    </ligand>
</feature>
<evidence type="ECO:0000256" key="1">
    <source>
        <dbReference type="ARBA" id="ARBA00007301"/>
    </source>
</evidence>
<feature type="binding site" evidence="5 7">
    <location>
        <begin position="62"/>
        <end position="67"/>
    </location>
    <ligand>
        <name>FMN</name>
        <dbReference type="ChEBI" id="CHEBI:58210"/>
    </ligand>
</feature>
<evidence type="ECO:0000256" key="5">
    <source>
        <dbReference type="HAMAP-Rule" id="MF_01629"/>
    </source>
</evidence>
<feature type="binding site" evidence="5 7">
    <location>
        <position position="106"/>
    </location>
    <ligand>
        <name>FMN</name>
        <dbReference type="ChEBI" id="CHEBI:58210"/>
    </ligand>
</feature>
<feature type="binding site" evidence="5 7">
    <location>
        <begin position="77"/>
        <end position="78"/>
    </location>
    <ligand>
        <name>FMN</name>
        <dbReference type="ChEBI" id="CHEBI:58210"/>
    </ligand>
</feature>
<dbReference type="InParanoid" id="A0A1I1ZG15"/>
<dbReference type="AlphaFoldDB" id="A0A1I1ZG15"/>
<evidence type="ECO:0000259" key="8">
    <source>
        <dbReference type="Pfam" id="PF01243"/>
    </source>
</evidence>
<feature type="binding site" evidence="5 6">
    <location>
        <position position="67"/>
    </location>
    <ligand>
        <name>substrate</name>
    </ligand>
</feature>
<keyword evidence="4 5" id="KW-0560">Oxidoreductase</keyword>
<dbReference type="InterPro" id="IPR011576">
    <property type="entry name" value="Pyridox_Oxase_N"/>
</dbReference>
<dbReference type="Proteomes" id="UP000181976">
    <property type="component" value="Unassembled WGS sequence"/>
</dbReference>
<dbReference type="PANTHER" id="PTHR10851:SF0">
    <property type="entry name" value="PYRIDOXINE-5'-PHOSPHATE OXIDASE"/>
    <property type="match status" value="1"/>
</dbReference>
<keyword evidence="2 5" id="KW-0285">Flavoprotein</keyword>
<dbReference type="InterPro" id="IPR019740">
    <property type="entry name" value="Pyridox_Oxase_CS"/>
</dbReference>
<dbReference type="EMBL" id="FONA01000009">
    <property type="protein sequence ID" value="SFE30659.1"/>
    <property type="molecule type" value="Genomic_DNA"/>
</dbReference>
<comment type="subunit">
    <text evidence="5">Homodimer.</text>
</comment>
<dbReference type="UniPathway" id="UPA01068">
    <property type="reaction ID" value="UER00304"/>
</dbReference>
<evidence type="ECO:0000256" key="2">
    <source>
        <dbReference type="ARBA" id="ARBA00022630"/>
    </source>
</evidence>
<name>A0A1I1ZG15_9BACT</name>
<dbReference type="OrthoDB" id="9780392at2"/>
<keyword evidence="11" id="KW-1185">Reference proteome</keyword>
<dbReference type="EC" id="1.4.3.5" evidence="5"/>
<evidence type="ECO:0000256" key="6">
    <source>
        <dbReference type="PIRSR" id="PIRSR000190-1"/>
    </source>
</evidence>
<comment type="function">
    <text evidence="5">Catalyzes the oxidation of either pyridoxine 5'-phosphate (PNP) or pyridoxamine 5'-phosphate (PMP) into pyridoxal 5'-phosphate (PLP).</text>
</comment>
<comment type="cofactor">
    <cofactor evidence="5 7">
        <name>FMN</name>
        <dbReference type="ChEBI" id="CHEBI:58210"/>
    </cofactor>
    <text evidence="5 7">Binds 1 FMN per subunit.</text>
</comment>
<protein>
    <recommendedName>
        <fullName evidence="5">Pyridoxine/pyridoxamine 5'-phosphate oxidase</fullName>
        <ecNumber evidence="5">1.4.3.5</ecNumber>
    </recommendedName>
    <alternativeName>
        <fullName evidence="5">PNP/PMP oxidase</fullName>
        <shortName evidence="5">PNPOx</shortName>
    </alternativeName>
    <alternativeName>
        <fullName evidence="5">Pyridoxal 5'-phosphate synthase</fullName>
    </alternativeName>
</protein>
<dbReference type="PROSITE" id="PS01064">
    <property type="entry name" value="PYRIDOX_OXIDASE"/>
    <property type="match status" value="1"/>
</dbReference>
<feature type="binding site" evidence="5 6">
    <location>
        <position position="132"/>
    </location>
    <ligand>
        <name>substrate</name>
    </ligand>
</feature>
<dbReference type="eggNOG" id="COG0259">
    <property type="taxonomic scope" value="Bacteria"/>
</dbReference>
<keyword evidence="5" id="KW-0664">Pyridoxine biosynthesis</keyword>
<sequence>MESKFYQIRKDYGRLTLDREHLHPWPLEQLKNWLQEAISSEQTEPTAMSLASVDVTGQPSQRIVLMKGVTDKGICFYTNYQSRKGAHFLFHPKASALFFWPKMERQVRIEGVVQKLSEQQSDEYFSSRPRDSQIGAWASPQSEFITNRKALEDRFETFKAKFEGQPVPRPPHWGGYILIPHRFEFWQGGPNRLHDRFEYYLTPNGWVIRRLAP</sequence>
<organism evidence="10 11">
    <name type="scientific">Thermophagus xiamenensis</name>
    <dbReference type="NCBI Taxonomy" id="385682"/>
    <lineage>
        <taxon>Bacteria</taxon>
        <taxon>Pseudomonadati</taxon>
        <taxon>Bacteroidota</taxon>
        <taxon>Bacteroidia</taxon>
        <taxon>Marinilabiliales</taxon>
        <taxon>Marinilabiliaceae</taxon>
        <taxon>Thermophagus</taxon>
    </lineage>
</organism>
<dbReference type="HAMAP" id="MF_01629">
    <property type="entry name" value="PdxH"/>
    <property type="match status" value="1"/>
</dbReference>
<dbReference type="PANTHER" id="PTHR10851">
    <property type="entry name" value="PYRIDOXINE-5-PHOSPHATE OXIDASE"/>
    <property type="match status" value="1"/>
</dbReference>
<reference evidence="10 11" key="1">
    <citation type="submission" date="2016-10" db="EMBL/GenBank/DDBJ databases">
        <authorList>
            <person name="de Groot N.N."/>
        </authorList>
    </citation>
    <scope>NUCLEOTIDE SEQUENCE [LARGE SCALE GENOMIC DNA]</scope>
    <source>
        <strain evidence="10 11">DSM 19012</strain>
    </source>
</reference>
<comment type="catalytic activity">
    <reaction evidence="5">
        <text>pyridoxamine 5'-phosphate + O2 + H2O = pyridoxal 5'-phosphate + H2O2 + NH4(+)</text>
        <dbReference type="Rhea" id="RHEA:15817"/>
        <dbReference type="ChEBI" id="CHEBI:15377"/>
        <dbReference type="ChEBI" id="CHEBI:15379"/>
        <dbReference type="ChEBI" id="CHEBI:16240"/>
        <dbReference type="ChEBI" id="CHEBI:28938"/>
        <dbReference type="ChEBI" id="CHEBI:58451"/>
        <dbReference type="ChEBI" id="CHEBI:597326"/>
        <dbReference type="EC" id="1.4.3.5"/>
    </reaction>
</comment>
<evidence type="ECO:0000313" key="11">
    <source>
        <dbReference type="Proteomes" id="UP000181976"/>
    </source>
</evidence>
<dbReference type="InterPro" id="IPR019576">
    <property type="entry name" value="Pyridoxamine_oxidase_dimer_C"/>
</dbReference>
<dbReference type="InterPro" id="IPR012349">
    <property type="entry name" value="Split_barrel_FMN-bd"/>
</dbReference>
<dbReference type="SUPFAM" id="SSF50475">
    <property type="entry name" value="FMN-binding split barrel"/>
    <property type="match status" value="1"/>
</dbReference>
<evidence type="ECO:0000256" key="4">
    <source>
        <dbReference type="ARBA" id="ARBA00023002"/>
    </source>
</evidence>
<dbReference type="Gene3D" id="2.30.110.10">
    <property type="entry name" value="Electron Transport, Fmn-binding Protein, Chain A"/>
    <property type="match status" value="1"/>
</dbReference>
<dbReference type="GO" id="GO:0004733">
    <property type="term" value="F:pyridoxamine phosphate oxidase activity"/>
    <property type="evidence" value="ECO:0007669"/>
    <property type="project" value="UniProtKB-UniRule"/>
</dbReference>
<comment type="similarity">
    <text evidence="1 5">Belongs to the pyridoxamine 5'-phosphate oxidase family.</text>
</comment>
<feature type="binding site" evidence="6">
    <location>
        <begin position="9"/>
        <end position="12"/>
    </location>
    <ligand>
        <name>substrate</name>
    </ligand>
</feature>
<feature type="binding site" evidence="5 6">
    <location>
        <position position="124"/>
    </location>
    <ligand>
        <name>substrate</name>
    </ligand>
</feature>
<dbReference type="Pfam" id="PF10590">
    <property type="entry name" value="PNP_phzG_C"/>
    <property type="match status" value="1"/>
</dbReference>
<evidence type="ECO:0000256" key="7">
    <source>
        <dbReference type="PIRSR" id="PIRSR000190-2"/>
    </source>
</evidence>
<dbReference type="Pfam" id="PF01243">
    <property type="entry name" value="PNPOx_N"/>
    <property type="match status" value="1"/>
</dbReference>
<dbReference type="InterPro" id="IPR000659">
    <property type="entry name" value="Pyridox_Oxase"/>
</dbReference>
<feature type="binding site" evidence="5 7">
    <location>
        <position position="196"/>
    </location>
    <ligand>
        <name>FMN</name>
        <dbReference type="ChEBI" id="CHEBI:58210"/>
    </ligand>
</feature>
<accession>A0A1I1ZG15</accession>